<sequence length="203" mass="23385">MKNTAYILLFLILSSCFSSIEPETQAEYIEYKSSFDSVLTAHMPRILPNSFYGYSHSGGRFSDLTPTKSFHVKTQYSFKTGYKMQKDKLLTKTIFQTNSNDTCAIKVFTGYVTKNKKYADSLRALNSICAKGYPIPEFCFPDKQQLIDNPSIIYVINSDTTISNNNPDTKYIDYLPDEWNKGYSIGFSTNDKYLLIDYWLVIW</sequence>
<keyword evidence="1" id="KW-0732">Signal</keyword>
<evidence type="ECO:0008006" key="4">
    <source>
        <dbReference type="Google" id="ProtNLM"/>
    </source>
</evidence>
<evidence type="ECO:0000313" key="3">
    <source>
        <dbReference type="Proteomes" id="UP000708576"/>
    </source>
</evidence>
<evidence type="ECO:0000256" key="1">
    <source>
        <dbReference type="SAM" id="SignalP"/>
    </source>
</evidence>
<feature type="signal peptide" evidence="1">
    <location>
        <begin position="1"/>
        <end position="20"/>
    </location>
</feature>
<dbReference type="PROSITE" id="PS51257">
    <property type="entry name" value="PROKAR_LIPOPROTEIN"/>
    <property type="match status" value="1"/>
</dbReference>
<dbReference type="Proteomes" id="UP000708576">
    <property type="component" value="Unassembled WGS sequence"/>
</dbReference>
<dbReference type="RefSeq" id="WP_212220596.1">
    <property type="nucleotide sequence ID" value="NZ_JAGUCO010000052.1"/>
</dbReference>
<protein>
    <recommendedName>
        <fullName evidence="4">Lipoprotein</fullName>
    </recommendedName>
</protein>
<gene>
    <name evidence="2" type="ORF">KEM10_23265</name>
</gene>
<dbReference type="EMBL" id="JAGUCO010000052">
    <property type="protein sequence ID" value="MBS2101225.1"/>
    <property type="molecule type" value="Genomic_DNA"/>
</dbReference>
<feature type="chain" id="PRO_5046582926" description="Lipoprotein" evidence="1">
    <location>
        <begin position="21"/>
        <end position="203"/>
    </location>
</feature>
<accession>A0ABS5K2E3</accession>
<evidence type="ECO:0000313" key="2">
    <source>
        <dbReference type="EMBL" id="MBS2101225.1"/>
    </source>
</evidence>
<organism evidence="2 3">
    <name type="scientific">Carboxylicivirga linearis</name>
    <dbReference type="NCBI Taxonomy" id="1628157"/>
    <lineage>
        <taxon>Bacteria</taxon>
        <taxon>Pseudomonadati</taxon>
        <taxon>Bacteroidota</taxon>
        <taxon>Bacteroidia</taxon>
        <taxon>Marinilabiliales</taxon>
        <taxon>Marinilabiliaceae</taxon>
        <taxon>Carboxylicivirga</taxon>
    </lineage>
</organism>
<proteinExistence type="predicted"/>
<reference evidence="2 3" key="1">
    <citation type="journal article" date="2015" name="Int. J. Syst. Evol. Microbiol.">
        <title>Carboxylicivirga linearis sp. nov., isolated from a sea cucumber culture pond.</title>
        <authorList>
            <person name="Wang F.Q."/>
            <person name="Zhou Y.X."/>
            <person name="Lin X.Z."/>
            <person name="Chen G.J."/>
            <person name="Du Z.J."/>
        </authorList>
    </citation>
    <scope>NUCLEOTIDE SEQUENCE [LARGE SCALE GENOMIC DNA]</scope>
    <source>
        <strain evidence="2 3">FB218</strain>
    </source>
</reference>
<comment type="caution">
    <text evidence="2">The sequence shown here is derived from an EMBL/GenBank/DDBJ whole genome shotgun (WGS) entry which is preliminary data.</text>
</comment>
<keyword evidence="3" id="KW-1185">Reference proteome</keyword>
<name>A0ABS5K2E3_9BACT</name>